<dbReference type="EMBL" id="JBBNAE010000002">
    <property type="protein sequence ID" value="KAK9145761.1"/>
    <property type="molecule type" value="Genomic_DNA"/>
</dbReference>
<protein>
    <submittedName>
        <fullName evidence="1">Uncharacterized protein</fullName>
    </submittedName>
</protein>
<reference evidence="1 2" key="1">
    <citation type="submission" date="2024-01" db="EMBL/GenBank/DDBJ databases">
        <title>Genome assemblies of Stephania.</title>
        <authorList>
            <person name="Yang L."/>
        </authorList>
    </citation>
    <scope>NUCLEOTIDE SEQUENCE [LARGE SCALE GENOMIC DNA]</scope>
    <source>
        <strain evidence="1">QJT</strain>
        <tissue evidence="1">Leaf</tissue>
    </source>
</reference>
<dbReference type="Proteomes" id="UP001417504">
    <property type="component" value="Unassembled WGS sequence"/>
</dbReference>
<organism evidence="1 2">
    <name type="scientific">Stephania japonica</name>
    <dbReference type="NCBI Taxonomy" id="461633"/>
    <lineage>
        <taxon>Eukaryota</taxon>
        <taxon>Viridiplantae</taxon>
        <taxon>Streptophyta</taxon>
        <taxon>Embryophyta</taxon>
        <taxon>Tracheophyta</taxon>
        <taxon>Spermatophyta</taxon>
        <taxon>Magnoliopsida</taxon>
        <taxon>Ranunculales</taxon>
        <taxon>Menispermaceae</taxon>
        <taxon>Menispermoideae</taxon>
        <taxon>Cissampelideae</taxon>
        <taxon>Stephania</taxon>
    </lineage>
</organism>
<gene>
    <name evidence="1" type="ORF">Sjap_005664</name>
</gene>
<dbReference type="AlphaFoldDB" id="A0AAP0K4P9"/>
<keyword evidence="2" id="KW-1185">Reference proteome</keyword>
<proteinExistence type="predicted"/>
<accession>A0AAP0K4P9</accession>
<sequence>MRDDNMVDSDDAAGAKDLILDTLGRTFRSAVEPHDENMEDDGEETPVYRPVDVEVCAEDIVVLRIDNKLQLVFSNKLMDQMAESMKNTVMIRMLGREIGLQTLQQILFNPWNPKGVMNEMDLENGYFIARYRMHVDYCKRPKNILYLCDDVYYLYVLVSQMNELCS</sequence>
<evidence type="ECO:0000313" key="2">
    <source>
        <dbReference type="Proteomes" id="UP001417504"/>
    </source>
</evidence>
<comment type="caution">
    <text evidence="1">The sequence shown here is derived from an EMBL/GenBank/DDBJ whole genome shotgun (WGS) entry which is preliminary data.</text>
</comment>
<evidence type="ECO:0000313" key="1">
    <source>
        <dbReference type="EMBL" id="KAK9145761.1"/>
    </source>
</evidence>
<name>A0AAP0K4P9_9MAGN</name>